<keyword evidence="3" id="KW-1185">Reference proteome</keyword>
<feature type="domain" description="Mycothiol-dependent maleylpyruvate isomerase metal-binding" evidence="1">
    <location>
        <begin position="8"/>
        <end position="104"/>
    </location>
</feature>
<dbReference type="EMBL" id="JACHJO010000005">
    <property type="protein sequence ID" value="MBB6120087.1"/>
    <property type="molecule type" value="Genomic_DNA"/>
</dbReference>
<evidence type="ECO:0000259" key="1">
    <source>
        <dbReference type="Pfam" id="PF11716"/>
    </source>
</evidence>
<organism evidence="2 3">
    <name type="scientific">Nocardiopsis algeriensis</name>
    <dbReference type="NCBI Taxonomy" id="1478215"/>
    <lineage>
        <taxon>Bacteria</taxon>
        <taxon>Bacillati</taxon>
        <taxon>Actinomycetota</taxon>
        <taxon>Actinomycetes</taxon>
        <taxon>Streptosporangiales</taxon>
        <taxon>Nocardiopsidaceae</taxon>
        <taxon>Nocardiopsis</taxon>
    </lineage>
</organism>
<evidence type="ECO:0000313" key="2">
    <source>
        <dbReference type="EMBL" id="MBB6120087.1"/>
    </source>
</evidence>
<evidence type="ECO:0000313" key="3">
    <source>
        <dbReference type="Proteomes" id="UP000536604"/>
    </source>
</evidence>
<dbReference type="RefSeq" id="WP_184290762.1">
    <property type="nucleotide sequence ID" value="NZ_JACHJO010000005.1"/>
</dbReference>
<proteinExistence type="predicted"/>
<reference evidence="2 3" key="1">
    <citation type="submission" date="2020-08" db="EMBL/GenBank/DDBJ databases">
        <title>Genomic Encyclopedia of Type Strains, Phase III (KMG-III): the genomes of soil and plant-associated and newly described type strains.</title>
        <authorList>
            <person name="Whitman W."/>
        </authorList>
    </citation>
    <scope>NUCLEOTIDE SEQUENCE [LARGE SCALE GENOMIC DNA]</scope>
    <source>
        <strain evidence="2 3">CECT 8712</strain>
    </source>
</reference>
<protein>
    <recommendedName>
        <fullName evidence="1">Mycothiol-dependent maleylpyruvate isomerase metal-binding domain-containing protein</fullName>
    </recommendedName>
</protein>
<comment type="caution">
    <text evidence="2">The sequence shown here is derived from an EMBL/GenBank/DDBJ whole genome shotgun (WGS) entry which is preliminary data.</text>
</comment>
<dbReference type="InterPro" id="IPR024344">
    <property type="entry name" value="MDMPI_metal-binding"/>
</dbReference>
<dbReference type="SUPFAM" id="SSF109854">
    <property type="entry name" value="DinB/YfiT-like putative metalloenzymes"/>
    <property type="match status" value="1"/>
</dbReference>
<sequence>MDAARIYAEAQERLLALAAGPAGEAAETPVPALPAWNVRQTYAHLAGICVDVVAGTVTPPATDEITARQVAEREGQDIEQICQEWRSNTPALLELLDSGTRMRHRLPVVDVWTHENDLRGALGIPAQTRDADQLLDFALSGAARMWPEHLPSVTATATDLDRSWTLGGGTGLQWRGTAYELHRALMGRRTPGQVAAMDWTGDPAPVLGALALLPAAERPLDV</sequence>
<dbReference type="GO" id="GO:0046872">
    <property type="term" value="F:metal ion binding"/>
    <property type="evidence" value="ECO:0007669"/>
    <property type="project" value="InterPro"/>
</dbReference>
<name>A0A841IMX2_9ACTN</name>
<gene>
    <name evidence="2" type="ORF">FHS13_002038</name>
</gene>
<accession>A0A841IMX2</accession>
<dbReference type="Pfam" id="PF11716">
    <property type="entry name" value="MDMPI_N"/>
    <property type="match status" value="1"/>
</dbReference>
<dbReference type="Proteomes" id="UP000536604">
    <property type="component" value="Unassembled WGS sequence"/>
</dbReference>
<dbReference type="AlphaFoldDB" id="A0A841IMX2"/>
<dbReference type="InterPro" id="IPR034660">
    <property type="entry name" value="DinB/YfiT-like"/>
</dbReference>